<proteinExistence type="predicted"/>
<comment type="caution">
    <text evidence="1">The sequence shown here is derived from an EMBL/GenBank/DDBJ whole genome shotgun (WGS) entry which is preliminary data.</text>
</comment>
<evidence type="ECO:0000313" key="1">
    <source>
        <dbReference type="EMBL" id="RKN80617.1"/>
    </source>
</evidence>
<accession>A0A3B0C9Z0</accession>
<evidence type="ECO:0000313" key="2">
    <source>
        <dbReference type="Proteomes" id="UP000282311"/>
    </source>
</evidence>
<dbReference type="OrthoDB" id="2989868at2"/>
<protein>
    <submittedName>
        <fullName evidence="1">Uncharacterized protein</fullName>
    </submittedName>
</protein>
<gene>
    <name evidence="1" type="ORF">D7M11_19235</name>
</gene>
<sequence>MNRLKWLLHLYPRSWRERYEEEFVAMLEMCPRHRWTDVFDMLLGAVDAHIQMKLQDGSNRLQSGMKQSTKLNLVPAAAPSAAPAVPAPSGGISARCLTCTKTSVLQPGDPDYGKMKSGPSKLYICKTCKTALKEEAILVTGLNPNVLDPMEKIVP</sequence>
<dbReference type="RefSeq" id="WP_120748872.1">
    <property type="nucleotide sequence ID" value="NZ_RBAH01000014.1"/>
</dbReference>
<name>A0A3B0C9Z0_9BACL</name>
<dbReference type="AlphaFoldDB" id="A0A3B0C9Z0"/>
<organism evidence="1 2">
    <name type="scientific">Paenibacillus ginsengarvi</name>
    <dbReference type="NCBI Taxonomy" id="400777"/>
    <lineage>
        <taxon>Bacteria</taxon>
        <taxon>Bacillati</taxon>
        <taxon>Bacillota</taxon>
        <taxon>Bacilli</taxon>
        <taxon>Bacillales</taxon>
        <taxon>Paenibacillaceae</taxon>
        <taxon>Paenibacillus</taxon>
    </lineage>
</organism>
<dbReference type="EMBL" id="RBAH01000014">
    <property type="protein sequence ID" value="RKN80617.1"/>
    <property type="molecule type" value="Genomic_DNA"/>
</dbReference>
<dbReference type="Proteomes" id="UP000282311">
    <property type="component" value="Unassembled WGS sequence"/>
</dbReference>
<reference evidence="1 2" key="1">
    <citation type="journal article" date="2007" name="Int. J. Syst. Evol. Microbiol.">
        <title>Paenibacillus ginsengarvi sp. nov., isolated from soil from ginseng cultivation.</title>
        <authorList>
            <person name="Yoon M.H."/>
            <person name="Ten L.N."/>
            <person name="Im W.T."/>
        </authorList>
    </citation>
    <scope>NUCLEOTIDE SEQUENCE [LARGE SCALE GENOMIC DNA]</scope>
    <source>
        <strain evidence="1 2">KCTC 13059</strain>
    </source>
</reference>
<keyword evidence="2" id="KW-1185">Reference proteome</keyword>